<accession>A0AAW3U2J2</accession>
<gene>
    <name evidence="1" type="ORF">FHY32_001435</name>
</gene>
<dbReference type="AlphaFoldDB" id="A0AAW3U2J2"/>
<dbReference type="EMBL" id="JACHNL010000002">
    <property type="protein sequence ID" value="MBB4723117.1"/>
    <property type="molecule type" value="Genomic_DNA"/>
</dbReference>
<proteinExistence type="predicted"/>
<organism evidence="1 2">
    <name type="scientific">Xanthomonas euvesicatoria</name>
    <dbReference type="NCBI Taxonomy" id="456327"/>
    <lineage>
        <taxon>Bacteria</taxon>
        <taxon>Pseudomonadati</taxon>
        <taxon>Pseudomonadota</taxon>
        <taxon>Gammaproteobacteria</taxon>
        <taxon>Lysobacterales</taxon>
        <taxon>Lysobacteraceae</taxon>
        <taxon>Xanthomonas</taxon>
    </lineage>
</organism>
<protein>
    <submittedName>
        <fullName evidence="1">Uncharacterized protein</fullName>
    </submittedName>
</protein>
<comment type="caution">
    <text evidence="1">The sequence shown here is derived from an EMBL/GenBank/DDBJ whole genome shotgun (WGS) entry which is preliminary data.</text>
</comment>
<evidence type="ECO:0000313" key="1">
    <source>
        <dbReference type="EMBL" id="MBB4723117.1"/>
    </source>
</evidence>
<evidence type="ECO:0000313" key="2">
    <source>
        <dbReference type="Proteomes" id="UP000576603"/>
    </source>
</evidence>
<dbReference type="Proteomes" id="UP000576603">
    <property type="component" value="Unassembled WGS sequence"/>
</dbReference>
<name>A0AAW3U2J2_XANEU</name>
<reference evidence="1 2" key="1">
    <citation type="submission" date="2020-08" db="EMBL/GenBank/DDBJ databases">
        <title>Studying the diversity of plant-associated saprophytic bacteria and their role in host health and plant-pathogen interactions.</title>
        <authorList>
            <person name="Potnis N."/>
        </authorList>
    </citation>
    <scope>NUCLEOTIDE SEQUENCE [LARGE SCALE GENOMIC DNA]</scope>
    <source>
        <strain evidence="1 2">CFBP 7922</strain>
    </source>
</reference>
<sequence>MGRWWWRCVCSRESEVLAVESLRCLHLQGARVARVLQMTAVTPRNRER</sequence>